<keyword evidence="1" id="KW-0812">Transmembrane</keyword>
<keyword evidence="1" id="KW-1133">Transmembrane helix</keyword>
<protein>
    <submittedName>
        <fullName evidence="2">Uncharacterized protein</fullName>
    </submittedName>
</protein>
<organism evidence="2 3">
    <name type="scientific">Actinospica acidithermotolerans</name>
    <dbReference type="NCBI Taxonomy" id="2828514"/>
    <lineage>
        <taxon>Bacteria</taxon>
        <taxon>Bacillati</taxon>
        <taxon>Actinomycetota</taxon>
        <taxon>Actinomycetes</taxon>
        <taxon>Catenulisporales</taxon>
        <taxon>Actinospicaceae</taxon>
        <taxon>Actinospica</taxon>
    </lineage>
</organism>
<keyword evidence="1" id="KW-0472">Membrane</keyword>
<proteinExistence type="predicted"/>
<gene>
    <name evidence="2" type="ORF">KDK95_26835</name>
</gene>
<dbReference type="EMBL" id="JAGSOH010000107">
    <property type="protein sequence ID" value="MBR7829948.1"/>
    <property type="molecule type" value="Genomic_DNA"/>
</dbReference>
<name>A0A941IMF3_9ACTN</name>
<evidence type="ECO:0000313" key="3">
    <source>
        <dbReference type="Proteomes" id="UP000676325"/>
    </source>
</evidence>
<evidence type="ECO:0000256" key="1">
    <source>
        <dbReference type="SAM" id="Phobius"/>
    </source>
</evidence>
<accession>A0A941IMF3</accession>
<dbReference type="InterPro" id="IPR043777">
    <property type="entry name" value="DUF5719"/>
</dbReference>
<dbReference type="Proteomes" id="UP000676325">
    <property type="component" value="Unassembled WGS sequence"/>
</dbReference>
<evidence type="ECO:0000313" key="2">
    <source>
        <dbReference type="EMBL" id="MBR7829948.1"/>
    </source>
</evidence>
<dbReference type="Pfam" id="PF18986">
    <property type="entry name" value="DUF5719"/>
    <property type="match status" value="1"/>
</dbReference>
<dbReference type="RefSeq" id="WP_212521079.1">
    <property type="nucleotide sequence ID" value="NZ_JAGSOH010000107.1"/>
</dbReference>
<keyword evidence="3" id="KW-1185">Reference proteome</keyword>
<sequence>MSENKQSRLGPVAGVGRRVQVAGIVIGALVIGLGYGYAKPASGSANSSEAAQSSTTAVSSASLVCPLVKDSSSTNITTFAPGTVSVSGPSSESVTQSGGTGSLFTAGKAGTLSGATGVSGGSEAAEDVNAPVHATASGADAAGLTMTETMPSGSTSGTHGLASTNCGSPDTDFWFVGLGTDNNAYSMLNMANVDSQAASVTITMYTASGQLEQAEATSLQGITIAANSQRSELVNTLDSAKQGAPYAIHVVVTAGRIGASVLDWDGSGGGRDFVASQKSATSLVFPGIPQAEDNEKVQLSLLAPTGAASVTLRWVGHSTITPAVGSFSGNLVQGKITTVDLSSVPTSGEYAALEVCGSNSAANQCLPVSGNGSSTAIVGEVKISQSGNGGQDTAYISPVQALTGDGIIADNTSNSVLTLTNTGSSAAQVKITETGSGTTPATASATVSVPAGQTIDEALSAPKGAGGDFAVTVTPLGGAQNVYAGRIEGSGGNLSIQSMTTAAESVTVPAVGQDASGLVPQN</sequence>
<feature type="transmembrane region" description="Helical" evidence="1">
    <location>
        <begin position="21"/>
        <end position="38"/>
    </location>
</feature>
<comment type="caution">
    <text evidence="2">The sequence shown here is derived from an EMBL/GenBank/DDBJ whole genome shotgun (WGS) entry which is preliminary data.</text>
</comment>
<dbReference type="AlphaFoldDB" id="A0A941IMF3"/>
<reference evidence="2" key="1">
    <citation type="submission" date="2021-04" db="EMBL/GenBank/DDBJ databases">
        <title>Genome based classification of Actinospica acidithermotolerans sp. nov., an actinobacterium isolated from an Indonesian hot spring.</title>
        <authorList>
            <person name="Kusuma A.B."/>
            <person name="Putra K.E."/>
            <person name="Nafisah S."/>
            <person name="Loh J."/>
            <person name="Nouioui I."/>
            <person name="Goodfellow M."/>
        </authorList>
    </citation>
    <scope>NUCLEOTIDE SEQUENCE</scope>
    <source>
        <strain evidence="2">MGRD01-02</strain>
    </source>
</reference>